<protein>
    <submittedName>
        <fullName evidence="3">Uncharacterized protein</fullName>
    </submittedName>
</protein>
<evidence type="ECO:0000313" key="4">
    <source>
        <dbReference type="Proteomes" id="UP000807469"/>
    </source>
</evidence>
<evidence type="ECO:0000256" key="2">
    <source>
        <dbReference type="SAM" id="Phobius"/>
    </source>
</evidence>
<gene>
    <name evidence="3" type="ORF">BDN70DRAFT_49772</name>
</gene>
<evidence type="ECO:0000256" key="1">
    <source>
        <dbReference type="SAM" id="MobiDB-lite"/>
    </source>
</evidence>
<keyword evidence="2" id="KW-0472">Membrane</keyword>
<comment type="caution">
    <text evidence="3">The sequence shown here is derived from an EMBL/GenBank/DDBJ whole genome shotgun (WGS) entry which is preliminary data.</text>
</comment>
<accession>A0A9P6CZH6</accession>
<proteinExistence type="predicted"/>
<reference evidence="3" key="1">
    <citation type="submission" date="2020-11" db="EMBL/GenBank/DDBJ databases">
        <authorList>
            <consortium name="DOE Joint Genome Institute"/>
            <person name="Ahrendt S."/>
            <person name="Riley R."/>
            <person name="Andreopoulos W."/>
            <person name="Labutti K."/>
            <person name="Pangilinan J."/>
            <person name="Ruiz-Duenas F.J."/>
            <person name="Barrasa J.M."/>
            <person name="Sanchez-Garcia M."/>
            <person name="Camarero S."/>
            <person name="Miyauchi S."/>
            <person name="Serrano A."/>
            <person name="Linde D."/>
            <person name="Babiker R."/>
            <person name="Drula E."/>
            <person name="Ayuso-Fernandez I."/>
            <person name="Pacheco R."/>
            <person name="Padilla G."/>
            <person name="Ferreira P."/>
            <person name="Barriuso J."/>
            <person name="Kellner H."/>
            <person name="Castanera R."/>
            <person name="Alfaro M."/>
            <person name="Ramirez L."/>
            <person name="Pisabarro A.G."/>
            <person name="Kuo A."/>
            <person name="Tritt A."/>
            <person name="Lipzen A."/>
            <person name="He G."/>
            <person name="Yan M."/>
            <person name="Ng V."/>
            <person name="Cullen D."/>
            <person name="Martin F."/>
            <person name="Rosso M.-N."/>
            <person name="Henrissat B."/>
            <person name="Hibbett D."/>
            <person name="Martinez A.T."/>
            <person name="Grigoriev I.V."/>
        </authorList>
    </citation>
    <scope>NUCLEOTIDE SEQUENCE</scope>
    <source>
        <strain evidence="3">CIRM-BRFM 674</strain>
    </source>
</reference>
<name>A0A9P6CZH6_9AGAR</name>
<keyword evidence="2" id="KW-0812">Transmembrane</keyword>
<dbReference type="Proteomes" id="UP000807469">
    <property type="component" value="Unassembled WGS sequence"/>
</dbReference>
<keyword evidence="4" id="KW-1185">Reference proteome</keyword>
<feature type="compositionally biased region" description="Basic and acidic residues" evidence="1">
    <location>
        <begin position="1"/>
        <end position="17"/>
    </location>
</feature>
<keyword evidence="2" id="KW-1133">Transmembrane helix</keyword>
<feature type="transmembrane region" description="Helical" evidence="2">
    <location>
        <begin position="35"/>
        <end position="64"/>
    </location>
</feature>
<dbReference type="EMBL" id="MU155237">
    <property type="protein sequence ID" value="KAF9478329.1"/>
    <property type="molecule type" value="Genomic_DNA"/>
</dbReference>
<organism evidence="3 4">
    <name type="scientific">Pholiota conissans</name>
    <dbReference type="NCBI Taxonomy" id="109636"/>
    <lineage>
        <taxon>Eukaryota</taxon>
        <taxon>Fungi</taxon>
        <taxon>Dikarya</taxon>
        <taxon>Basidiomycota</taxon>
        <taxon>Agaricomycotina</taxon>
        <taxon>Agaricomycetes</taxon>
        <taxon>Agaricomycetidae</taxon>
        <taxon>Agaricales</taxon>
        <taxon>Agaricineae</taxon>
        <taxon>Strophariaceae</taxon>
        <taxon>Pholiota</taxon>
    </lineage>
</organism>
<evidence type="ECO:0000313" key="3">
    <source>
        <dbReference type="EMBL" id="KAF9478329.1"/>
    </source>
</evidence>
<dbReference type="AlphaFoldDB" id="A0A9P6CZH6"/>
<sequence length="67" mass="7494">MPRNSDKIHIDSEHMDGEQNTSAGHPHPLLCPGTYFLIFIAIGVNVVISATAYWSPACTFLNFFSRR</sequence>
<feature type="region of interest" description="Disordered" evidence="1">
    <location>
        <begin position="1"/>
        <end position="25"/>
    </location>
</feature>